<dbReference type="STRING" id="742743.HMPREF9453_01717"/>
<dbReference type="Pfam" id="PF00528">
    <property type="entry name" value="BPD_transp_1"/>
    <property type="match status" value="1"/>
</dbReference>
<dbReference type="CDD" id="cd06261">
    <property type="entry name" value="TM_PBP2"/>
    <property type="match status" value="1"/>
</dbReference>
<evidence type="ECO:0000256" key="4">
    <source>
        <dbReference type="ARBA" id="ARBA00022692"/>
    </source>
</evidence>
<reference evidence="10 11" key="1">
    <citation type="submission" date="2011-11" db="EMBL/GenBank/DDBJ databases">
        <title>The Genome Sequence of Dialister succinatiphilus YIT 11850.</title>
        <authorList>
            <consortium name="The Broad Institute Genome Sequencing Platform"/>
            <person name="Earl A."/>
            <person name="Ward D."/>
            <person name="Feldgarden M."/>
            <person name="Gevers D."/>
            <person name="Morotomi M."/>
            <person name="Young S.K."/>
            <person name="Zeng Q."/>
            <person name="Gargeya S."/>
            <person name="Fitzgerald M."/>
            <person name="Haas B."/>
            <person name="Abouelleil A."/>
            <person name="Alvarado L."/>
            <person name="Arachchi H.M."/>
            <person name="Berlin A."/>
            <person name="Brown A."/>
            <person name="Chapman S.B."/>
            <person name="Dunbar C."/>
            <person name="Gearin G."/>
            <person name="Goldberg J."/>
            <person name="Griggs A."/>
            <person name="Gujja S."/>
            <person name="Heiman D."/>
            <person name="Howarth C."/>
            <person name="Lui A."/>
            <person name="MacDonald P.J.P."/>
            <person name="Montmayeur A."/>
            <person name="Murphy C."/>
            <person name="Neiman D."/>
            <person name="Pearson M."/>
            <person name="Priest M."/>
            <person name="Roberts A."/>
            <person name="Saif S."/>
            <person name="Shea T."/>
            <person name="Sisk P."/>
            <person name="Stolte C."/>
            <person name="Sykes S."/>
            <person name="Wortman J."/>
            <person name="Nusbaum C."/>
            <person name="Birren B."/>
        </authorList>
    </citation>
    <scope>NUCLEOTIDE SEQUENCE [LARGE SCALE GENOMIC DNA]</scope>
    <source>
        <strain evidence="10 11">YIT 11850</strain>
    </source>
</reference>
<comment type="similarity">
    <text evidence="8">Belongs to the binding-protein-dependent transport system permease family.</text>
</comment>
<dbReference type="InterPro" id="IPR000515">
    <property type="entry name" value="MetI-like"/>
</dbReference>
<keyword evidence="2 8" id="KW-0813">Transport</keyword>
<evidence type="ECO:0000256" key="1">
    <source>
        <dbReference type="ARBA" id="ARBA00004651"/>
    </source>
</evidence>
<feature type="transmembrane region" description="Helical" evidence="8">
    <location>
        <begin position="196"/>
        <end position="216"/>
    </location>
</feature>
<keyword evidence="7 8" id="KW-0472">Membrane</keyword>
<feature type="transmembrane region" description="Helical" evidence="8">
    <location>
        <begin position="60"/>
        <end position="79"/>
    </location>
</feature>
<evidence type="ECO:0000256" key="6">
    <source>
        <dbReference type="ARBA" id="ARBA00022989"/>
    </source>
</evidence>
<dbReference type="PANTHER" id="PTHR30614:SF0">
    <property type="entry name" value="L-CYSTINE TRANSPORT SYSTEM PERMEASE PROTEIN TCYL"/>
    <property type="match status" value="1"/>
</dbReference>
<dbReference type="PATRIC" id="fig|742743.3.peg.1744"/>
<dbReference type="AlphaFoldDB" id="H1D279"/>
<evidence type="ECO:0000256" key="7">
    <source>
        <dbReference type="ARBA" id="ARBA00023136"/>
    </source>
</evidence>
<feature type="transmembrane region" description="Helical" evidence="8">
    <location>
        <begin position="99"/>
        <end position="118"/>
    </location>
</feature>
<feature type="transmembrane region" description="Helical" evidence="8">
    <location>
        <begin position="20"/>
        <end position="48"/>
    </location>
</feature>
<keyword evidence="11" id="KW-1185">Reference proteome</keyword>
<keyword evidence="3" id="KW-1003">Cell membrane</keyword>
<dbReference type="InterPro" id="IPR043429">
    <property type="entry name" value="ArtM/GltK/GlnP/TcyL/YhdX-like"/>
</dbReference>
<dbReference type="SUPFAM" id="SSF161098">
    <property type="entry name" value="MetI-like"/>
    <property type="match status" value="1"/>
</dbReference>
<sequence length="234" mass="25887">MQTRPFSPDIIFTSIPALLPYLAVTLVVGVTSILTGSIMGMLLAWAKLSGHKAIRALADGYTYIIRCTPSIVLLFIVFYGLPKFMEAEFGIDMDNLSRAIFVIITFTLLFGAYVSEVFRSAYETVDRGQYEAAVTIGLSPEQAFFRVMLPQAAVIALPNFGNSVINLMKESALAYTIGLIDLLGRTNLIISKNYGAYGVELYVACLLIYWALSFLIEQAFLRMESYLGRGRLKA</sequence>
<dbReference type="GO" id="GO:0022857">
    <property type="term" value="F:transmembrane transporter activity"/>
    <property type="evidence" value="ECO:0007669"/>
    <property type="project" value="InterPro"/>
</dbReference>
<keyword evidence="5" id="KW-0029">Amino-acid transport</keyword>
<dbReference type="OrthoDB" id="9787841at2"/>
<dbReference type="NCBIfam" id="TIGR01726">
    <property type="entry name" value="HEQRo_perm_3TM"/>
    <property type="match status" value="1"/>
</dbReference>
<dbReference type="HOGENOM" id="CLU_019602_1_4_9"/>
<evidence type="ECO:0000313" key="10">
    <source>
        <dbReference type="EMBL" id="EHO62345.1"/>
    </source>
</evidence>
<organism evidence="10 11">
    <name type="scientific">Dialister succinatiphilus YIT 11850</name>
    <dbReference type="NCBI Taxonomy" id="742743"/>
    <lineage>
        <taxon>Bacteria</taxon>
        <taxon>Bacillati</taxon>
        <taxon>Bacillota</taxon>
        <taxon>Negativicutes</taxon>
        <taxon>Veillonellales</taxon>
        <taxon>Veillonellaceae</taxon>
        <taxon>Dialister</taxon>
    </lineage>
</organism>
<evidence type="ECO:0000256" key="8">
    <source>
        <dbReference type="RuleBase" id="RU363032"/>
    </source>
</evidence>
<dbReference type="Proteomes" id="UP000003277">
    <property type="component" value="Unassembled WGS sequence"/>
</dbReference>
<feature type="domain" description="ABC transmembrane type-1" evidence="9">
    <location>
        <begin position="22"/>
        <end position="220"/>
    </location>
</feature>
<dbReference type="InterPro" id="IPR035906">
    <property type="entry name" value="MetI-like_sf"/>
</dbReference>
<name>H1D279_9FIRM</name>
<dbReference type="PANTHER" id="PTHR30614">
    <property type="entry name" value="MEMBRANE COMPONENT OF AMINO ACID ABC TRANSPORTER"/>
    <property type="match status" value="1"/>
</dbReference>
<proteinExistence type="inferred from homology"/>
<dbReference type="eggNOG" id="COG0765">
    <property type="taxonomic scope" value="Bacteria"/>
</dbReference>
<evidence type="ECO:0000259" key="9">
    <source>
        <dbReference type="PROSITE" id="PS50928"/>
    </source>
</evidence>
<gene>
    <name evidence="10" type="ORF">HMPREF9453_01717</name>
</gene>
<dbReference type="InterPro" id="IPR010065">
    <property type="entry name" value="AA_ABC_transptr_permease_3TM"/>
</dbReference>
<evidence type="ECO:0000256" key="5">
    <source>
        <dbReference type="ARBA" id="ARBA00022970"/>
    </source>
</evidence>
<dbReference type="EMBL" id="ADLT01000054">
    <property type="protein sequence ID" value="EHO62345.1"/>
    <property type="molecule type" value="Genomic_DNA"/>
</dbReference>
<evidence type="ECO:0000313" key="11">
    <source>
        <dbReference type="Proteomes" id="UP000003277"/>
    </source>
</evidence>
<protein>
    <submittedName>
        <fullName evidence="10">His/Glu/Gln/Arg/opine family amino ABC transporter, permease, 3-TM region</fullName>
    </submittedName>
</protein>
<evidence type="ECO:0000256" key="3">
    <source>
        <dbReference type="ARBA" id="ARBA00022475"/>
    </source>
</evidence>
<keyword evidence="4 8" id="KW-0812">Transmembrane</keyword>
<comment type="caution">
    <text evidence="10">The sequence shown here is derived from an EMBL/GenBank/DDBJ whole genome shotgun (WGS) entry which is preliminary data.</text>
</comment>
<evidence type="ECO:0000256" key="2">
    <source>
        <dbReference type="ARBA" id="ARBA00022448"/>
    </source>
</evidence>
<dbReference type="PROSITE" id="PS50928">
    <property type="entry name" value="ABC_TM1"/>
    <property type="match status" value="1"/>
</dbReference>
<accession>H1D279</accession>
<keyword evidence="6 8" id="KW-1133">Transmembrane helix</keyword>
<dbReference type="GO" id="GO:0043190">
    <property type="term" value="C:ATP-binding cassette (ABC) transporter complex"/>
    <property type="evidence" value="ECO:0007669"/>
    <property type="project" value="InterPro"/>
</dbReference>
<dbReference type="RefSeq" id="WP_008860211.1">
    <property type="nucleotide sequence ID" value="NZ_JH591188.1"/>
</dbReference>
<dbReference type="GO" id="GO:0006865">
    <property type="term" value="P:amino acid transport"/>
    <property type="evidence" value="ECO:0007669"/>
    <property type="project" value="UniProtKB-KW"/>
</dbReference>
<dbReference type="Gene3D" id="1.10.3720.10">
    <property type="entry name" value="MetI-like"/>
    <property type="match status" value="1"/>
</dbReference>
<comment type="subcellular location">
    <subcellularLocation>
        <location evidence="1 8">Cell membrane</location>
        <topology evidence="1 8">Multi-pass membrane protein</topology>
    </subcellularLocation>
</comment>